<evidence type="ECO:0000256" key="4">
    <source>
        <dbReference type="ARBA" id="ARBA00022723"/>
    </source>
</evidence>
<dbReference type="OrthoDB" id="9808002at2"/>
<evidence type="ECO:0000256" key="8">
    <source>
        <dbReference type="ARBA" id="ARBA00050776"/>
    </source>
</evidence>
<keyword evidence="3" id="KW-0808">Transferase</keyword>
<evidence type="ECO:0000256" key="5">
    <source>
        <dbReference type="ARBA" id="ARBA00022898"/>
    </source>
</evidence>
<evidence type="ECO:0000256" key="6">
    <source>
        <dbReference type="ARBA" id="ARBA00023004"/>
    </source>
</evidence>
<evidence type="ECO:0000256" key="2">
    <source>
        <dbReference type="ARBA" id="ARBA00006490"/>
    </source>
</evidence>
<sequence>MIYLDYAATTPIDDEVVETIQDALVHNFGNPSSIYRIGKKSKRQIQNARTSIAESIGVPDKSLFFTSGATEANNWALRSQAYQARKLGLGNHIVATAIEHPSVKEELAFLEQNGFQVSYLKPDSNGAYTAEAFRNASQAGTIGWVAMAVNNEVGSILPVFEIGQAAQVAGYWFHVDAVQAFQTVDWDMGSIPATSLVASGHKIYAPKGIGLLIYRPWREEMILNPLLHGGGQEAKQRSGTENTPYILGLAKAFELLKQERAERLAHYAHLAQHFKALLETSGLAIAMNGDPHNRVNNIHSIWLLGQEASRLLIQLDLRDIYISAGSACSAGSVSDSPILQAYYPEEPDRWHESLRVSFGKQTSEEDITQFVNALIQIQKGR</sequence>
<dbReference type="EMBL" id="CP023434">
    <property type="protein sequence ID" value="AXY25415.1"/>
    <property type="molecule type" value="Genomic_DNA"/>
</dbReference>
<dbReference type="PIRSF" id="PIRSF005572">
    <property type="entry name" value="NifS"/>
    <property type="match status" value="1"/>
</dbReference>
<keyword evidence="6" id="KW-0408">Iron</keyword>
<protein>
    <submittedName>
        <fullName evidence="10">Cysteine desulfurase</fullName>
    </submittedName>
</protein>
<keyword evidence="4" id="KW-0479">Metal-binding</keyword>
<dbReference type="AlphaFoldDB" id="A0A347WK08"/>
<dbReference type="GO" id="GO:0046872">
    <property type="term" value="F:metal ion binding"/>
    <property type="evidence" value="ECO:0007669"/>
    <property type="project" value="UniProtKB-KW"/>
</dbReference>
<evidence type="ECO:0000256" key="7">
    <source>
        <dbReference type="ARBA" id="ARBA00023014"/>
    </source>
</evidence>
<evidence type="ECO:0000313" key="10">
    <source>
        <dbReference type="EMBL" id="AXY25415.1"/>
    </source>
</evidence>
<dbReference type="GO" id="GO:0031071">
    <property type="term" value="F:cysteine desulfurase activity"/>
    <property type="evidence" value="ECO:0007669"/>
    <property type="project" value="UniProtKB-EC"/>
</dbReference>
<dbReference type="Gene3D" id="3.90.1150.10">
    <property type="entry name" value="Aspartate Aminotransferase, domain 1"/>
    <property type="match status" value="1"/>
</dbReference>
<dbReference type="InterPro" id="IPR016454">
    <property type="entry name" value="Cysteine_dSase"/>
</dbReference>
<dbReference type="PANTHER" id="PTHR11601:SF34">
    <property type="entry name" value="CYSTEINE DESULFURASE"/>
    <property type="match status" value="1"/>
</dbReference>
<keyword evidence="5" id="KW-0663">Pyridoxal phosphate</keyword>
<keyword evidence="11" id="KW-1185">Reference proteome</keyword>
<evidence type="ECO:0000259" key="9">
    <source>
        <dbReference type="Pfam" id="PF00266"/>
    </source>
</evidence>
<dbReference type="Proteomes" id="UP000263232">
    <property type="component" value="Chromosome"/>
</dbReference>
<comment type="similarity">
    <text evidence="2">Belongs to the class-V pyridoxal-phosphate-dependent aminotransferase family. NifS/IscS subfamily.</text>
</comment>
<evidence type="ECO:0000256" key="3">
    <source>
        <dbReference type="ARBA" id="ARBA00022679"/>
    </source>
</evidence>
<keyword evidence="7" id="KW-0411">Iron-sulfur</keyword>
<dbReference type="SUPFAM" id="SSF53383">
    <property type="entry name" value="PLP-dependent transferases"/>
    <property type="match status" value="1"/>
</dbReference>
<organism evidence="10 11">
    <name type="scientific">Suicoccus acidiformans</name>
    <dbReference type="NCBI Taxonomy" id="2036206"/>
    <lineage>
        <taxon>Bacteria</taxon>
        <taxon>Bacillati</taxon>
        <taxon>Bacillota</taxon>
        <taxon>Bacilli</taxon>
        <taxon>Lactobacillales</taxon>
        <taxon>Aerococcaceae</taxon>
        <taxon>Suicoccus</taxon>
    </lineage>
</organism>
<dbReference type="InterPro" id="IPR015422">
    <property type="entry name" value="PyrdxlP-dep_Trfase_small"/>
</dbReference>
<feature type="domain" description="Aminotransferase class V" evidence="9">
    <location>
        <begin position="2"/>
        <end position="370"/>
    </location>
</feature>
<proteinExistence type="inferred from homology"/>
<dbReference type="GO" id="GO:0051536">
    <property type="term" value="F:iron-sulfur cluster binding"/>
    <property type="evidence" value="ECO:0007669"/>
    <property type="project" value="UniProtKB-KW"/>
</dbReference>
<dbReference type="PANTHER" id="PTHR11601">
    <property type="entry name" value="CYSTEINE DESULFURYLASE FAMILY MEMBER"/>
    <property type="match status" value="1"/>
</dbReference>
<dbReference type="InterPro" id="IPR015421">
    <property type="entry name" value="PyrdxlP-dep_Trfase_major"/>
</dbReference>
<dbReference type="RefSeq" id="WP_118990327.1">
    <property type="nucleotide sequence ID" value="NZ_CP023434.1"/>
</dbReference>
<dbReference type="InterPro" id="IPR015424">
    <property type="entry name" value="PyrdxlP-dep_Trfase"/>
</dbReference>
<gene>
    <name evidence="10" type="ORF">CL176_05040</name>
</gene>
<dbReference type="KEGG" id="abae:CL176_05040"/>
<dbReference type="InterPro" id="IPR000192">
    <property type="entry name" value="Aminotrans_V_dom"/>
</dbReference>
<reference evidence="10 11" key="1">
    <citation type="submission" date="2017-09" db="EMBL/GenBank/DDBJ databases">
        <title>Complete genome sequence of Oxytococcus suis strain ZY16052.</title>
        <authorList>
            <person name="Li F."/>
        </authorList>
    </citation>
    <scope>NUCLEOTIDE SEQUENCE [LARGE SCALE GENOMIC DNA]</scope>
    <source>
        <strain evidence="10 11">ZY16052</strain>
    </source>
</reference>
<evidence type="ECO:0000256" key="1">
    <source>
        <dbReference type="ARBA" id="ARBA00001933"/>
    </source>
</evidence>
<comment type="cofactor">
    <cofactor evidence="1">
        <name>pyridoxal 5'-phosphate</name>
        <dbReference type="ChEBI" id="CHEBI:597326"/>
    </cofactor>
</comment>
<dbReference type="Gene3D" id="3.40.640.10">
    <property type="entry name" value="Type I PLP-dependent aspartate aminotransferase-like (Major domain)"/>
    <property type="match status" value="1"/>
</dbReference>
<accession>A0A347WK08</accession>
<name>A0A347WK08_9LACT</name>
<dbReference type="Gene3D" id="1.10.260.50">
    <property type="match status" value="1"/>
</dbReference>
<evidence type="ECO:0000313" key="11">
    <source>
        <dbReference type="Proteomes" id="UP000263232"/>
    </source>
</evidence>
<comment type="catalytic activity">
    <reaction evidence="8">
        <text>(sulfur carrier)-H + L-cysteine = (sulfur carrier)-SH + L-alanine</text>
        <dbReference type="Rhea" id="RHEA:43892"/>
        <dbReference type="Rhea" id="RHEA-COMP:14737"/>
        <dbReference type="Rhea" id="RHEA-COMP:14739"/>
        <dbReference type="ChEBI" id="CHEBI:29917"/>
        <dbReference type="ChEBI" id="CHEBI:35235"/>
        <dbReference type="ChEBI" id="CHEBI:57972"/>
        <dbReference type="ChEBI" id="CHEBI:64428"/>
        <dbReference type="EC" id="2.8.1.7"/>
    </reaction>
</comment>
<dbReference type="Pfam" id="PF00266">
    <property type="entry name" value="Aminotran_5"/>
    <property type="match status" value="1"/>
</dbReference>